<comment type="caution">
    <text evidence="7">The sequence shown here is derived from an EMBL/GenBank/DDBJ whole genome shotgun (WGS) entry which is preliminary data.</text>
</comment>
<proteinExistence type="inferred from homology"/>
<dbReference type="InterPro" id="IPR042299">
    <property type="entry name" value="Ufd1-like_Nn"/>
</dbReference>
<feature type="region of interest" description="Disordered" evidence="4">
    <location>
        <begin position="248"/>
        <end position="274"/>
    </location>
</feature>
<dbReference type="GO" id="GO:0036503">
    <property type="term" value="P:ERAD pathway"/>
    <property type="evidence" value="ECO:0007669"/>
    <property type="project" value="TreeGrafter"/>
</dbReference>
<dbReference type="AlphaFoldDB" id="A0AAD5XTY7"/>
<dbReference type="PANTHER" id="PTHR12555">
    <property type="entry name" value="UBIQUITIN FUSION DEGRADATON PROTEIN 1"/>
    <property type="match status" value="1"/>
</dbReference>
<dbReference type="InterPro" id="IPR055418">
    <property type="entry name" value="UFD1_N2"/>
</dbReference>
<evidence type="ECO:0000256" key="2">
    <source>
        <dbReference type="ARBA" id="ARBA00022786"/>
    </source>
</evidence>
<dbReference type="PANTHER" id="PTHR12555:SF13">
    <property type="entry name" value="UBIQUITIN RECOGNITION FACTOR IN ER-ASSOCIATED DEGRADATION PROTEIN 1"/>
    <property type="match status" value="1"/>
</dbReference>
<evidence type="ECO:0000313" key="7">
    <source>
        <dbReference type="EMBL" id="KAJ3183758.1"/>
    </source>
</evidence>
<dbReference type="EMBL" id="JADGJQ010000005">
    <property type="protein sequence ID" value="KAJ3183758.1"/>
    <property type="molecule type" value="Genomic_DNA"/>
</dbReference>
<evidence type="ECO:0000256" key="4">
    <source>
        <dbReference type="SAM" id="MobiDB-lite"/>
    </source>
</evidence>
<evidence type="ECO:0000259" key="6">
    <source>
        <dbReference type="Pfam" id="PF24842"/>
    </source>
</evidence>
<dbReference type="InterPro" id="IPR004854">
    <property type="entry name" value="Ufd1-like"/>
</dbReference>
<comment type="similarity">
    <text evidence="1">Belongs to the UFD1 family.</text>
</comment>
<feature type="domain" description="Ubiquitin fusion degradation protein UFD1 N-terminal subdomain 1" evidence="5">
    <location>
        <begin position="26"/>
        <end position="125"/>
    </location>
</feature>
<evidence type="ECO:0000259" key="5">
    <source>
        <dbReference type="Pfam" id="PF03152"/>
    </source>
</evidence>
<dbReference type="GO" id="GO:0031593">
    <property type="term" value="F:polyubiquitin modification-dependent protein binding"/>
    <property type="evidence" value="ECO:0007669"/>
    <property type="project" value="TreeGrafter"/>
</dbReference>
<dbReference type="FunFam" id="2.40.40.50:FF:000001">
    <property type="entry name" value="Ubiquitin fusion degradation protein 1 homolog"/>
    <property type="match status" value="1"/>
</dbReference>
<feature type="domain" description="Ubiquitin fusion degradation protein UFD1 N-terminal subdomain 2" evidence="6">
    <location>
        <begin position="127"/>
        <end position="202"/>
    </location>
</feature>
<evidence type="ECO:0000313" key="8">
    <source>
        <dbReference type="Proteomes" id="UP001212152"/>
    </source>
</evidence>
<feature type="region of interest" description="Disordered" evidence="4">
    <location>
        <begin position="295"/>
        <end position="336"/>
    </location>
</feature>
<dbReference type="Gene3D" id="2.40.40.50">
    <property type="entry name" value="Ubiquitin fusion degradation protein UFD1, N-terminal domain"/>
    <property type="match status" value="1"/>
</dbReference>
<keyword evidence="8" id="KW-1185">Reference proteome</keyword>
<evidence type="ECO:0000256" key="1">
    <source>
        <dbReference type="ARBA" id="ARBA00006043"/>
    </source>
</evidence>
<gene>
    <name evidence="7" type="primary">UFD1</name>
    <name evidence="7" type="ORF">HDU87_005874</name>
</gene>
<sequence>MSFGGFYEDDQHHMMQAARAGQASSFHETYRCYSAAMMQSRAERPELLYGGKIVIPQSALHKLSNLHLSWPLLFKLTNNAQDRSTHSGVLEFTAEEGRVYLPQWMMQTLLLQEGQFVDIKNAELPLGAFVKIQPQHVDFLEITDPKAVLEQALRNFSTLTVGDILSFKYNDKLYDILVLETKPAGQGISIIETDLEVDFAPPVGYVEPTPQYKPTAVAGGRTDVLKGSTTNIEKHTVAEDIGFKPFAGSGQRLNGKSRGDAESSTSLSDTSNIPAALRLPPGKLFFGYPVVQVKKTGENGGGESSDTPKHVFTGAGQTLKAARKGAAGSPSTSSKK</sequence>
<accession>A0AAD5XTY7</accession>
<dbReference type="Pfam" id="PF03152">
    <property type="entry name" value="UFD1_N1"/>
    <property type="match status" value="1"/>
</dbReference>
<dbReference type="InterPro" id="IPR055417">
    <property type="entry name" value="UFD1_N1"/>
</dbReference>
<dbReference type="Pfam" id="PF24842">
    <property type="entry name" value="UFD1_N2"/>
    <property type="match status" value="1"/>
</dbReference>
<dbReference type="Proteomes" id="UP001212152">
    <property type="component" value="Unassembled WGS sequence"/>
</dbReference>
<dbReference type="GO" id="GO:0034098">
    <property type="term" value="C:VCP-NPL4-UFD1 AAA ATPase complex"/>
    <property type="evidence" value="ECO:0007669"/>
    <property type="project" value="TreeGrafter"/>
</dbReference>
<keyword evidence="2" id="KW-0833">Ubl conjugation pathway</keyword>
<reference evidence="7" key="1">
    <citation type="submission" date="2020-05" db="EMBL/GenBank/DDBJ databases">
        <title>Phylogenomic resolution of chytrid fungi.</title>
        <authorList>
            <person name="Stajich J.E."/>
            <person name="Amses K."/>
            <person name="Simmons R."/>
            <person name="Seto K."/>
            <person name="Myers J."/>
            <person name="Bonds A."/>
            <person name="Quandt C.A."/>
            <person name="Barry K."/>
            <person name="Liu P."/>
            <person name="Grigoriev I."/>
            <person name="Longcore J.E."/>
            <person name="James T.Y."/>
        </authorList>
    </citation>
    <scope>NUCLEOTIDE SEQUENCE</scope>
    <source>
        <strain evidence="7">JEL0379</strain>
    </source>
</reference>
<evidence type="ECO:0000256" key="3">
    <source>
        <dbReference type="ARBA" id="ARBA00074895"/>
    </source>
</evidence>
<name>A0AAD5XTY7_9FUNG</name>
<organism evidence="7 8">
    <name type="scientific">Geranomyces variabilis</name>
    <dbReference type="NCBI Taxonomy" id="109894"/>
    <lineage>
        <taxon>Eukaryota</taxon>
        <taxon>Fungi</taxon>
        <taxon>Fungi incertae sedis</taxon>
        <taxon>Chytridiomycota</taxon>
        <taxon>Chytridiomycota incertae sedis</taxon>
        <taxon>Chytridiomycetes</taxon>
        <taxon>Spizellomycetales</taxon>
        <taxon>Powellomycetaceae</taxon>
        <taxon>Geranomyces</taxon>
    </lineage>
</organism>
<dbReference type="GO" id="GO:0006511">
    <property type="term" value="P:ubiquitin-dependent protein catabolic process"/>
    <property type="evidence" value="ECO:0007669"/>
    <property type="project" value="InterPro"/>
</dbReference>
<protein>
    <recommendedName>
        <fullName evidence="3">Ubiquitin fusion degradation protein 1</fullName>
    </recommendedName>
</protein>
<dbReference type="Gene3D" id="3.10.330.10">
    <property type="match status" value="1"/>
</dbReference>
<feature type="compositionally biased region" description="Polar residues" evidence="4">
    <location>
        <begin position="262"/>
        <end position="273"/>
    </location>
</feature>